<dbReference type="Proteomes" id="UP001596031">
    <property type="component" value="Unassembled WGS sequence"/>
</dbReference>
<evidence type="ECO:0000256" key="2">
    <source>
        <dbReference type="ARBA" id="ARBA00022722"/>
    </source>
</evidence>
<evidence type="ECO:0000313" key="5">
    <source>
        <dbReference type="EMBL" id="MFC5511015.1"/>
    </source>
</evidence>
<evidence type="ECO:0000259" key="4">
    <source>
        <dbReference type="Pfam" id="PF08774"/>
    </source>
</evidence>
<keyword evidence="3" id="KW-0378">Hydrolase</keyword>
<name>A0ABW0PEV0_9BURK</name>
<proteinExistence type="predicted"/>
<feature type="domain" description="VRR-NUC" evidence="4">
    <location>
        <begin position="112"/>
        <end position="177"/>
    </location>
</feature>
<reference evidence="6" key="1">
    <citation type="journal article" date="2019" name="Int. J. Syst. Evol. Microbiol.">
        <title>The Global Catalogue of Microorganisms (GCM) 10K type strain sequencing project: providing services to taxonomists for standard genome sequencing and annotation.</title>
        <authorList>
            <consortium name="The Broad Institute Genomics Platform"/>
            <consortium name="The Broad Institute Genome Sequencing Center for Infectious Disease"/>
            <person name="Wu L."/>
            <person name="Ma J."/>
        </authorList>
    </citation>
    <scope>NUCLEOTIDE SEQUENCE [LARGE SCALE GENOMIC DNA]</scope>
    <source>
        <strain evidence="6">CCUG 38813</strain>
    </source>
</reference>
<comment type="caution">
    <text evidence="5">The sequence shown here is derived from an EMBL/GenBank/DDBJ whole genome shotgun (WGS) entry which is preliminary data.</text>
</comment>
<keyword evidence="6" id="KW-1185">Reference proteome</keyword>
<comment type="cofactor">
    <cofactor evidence="1">
        <name>Mg(2+)</name>
        <dbReference type="ChEBI" id="CHEBI:18420"/>
    </cofactor>
</comment>
<sequence>MSRNLRFSSEEDLQQVLARTRGISASVGGQLNTTRQRQAAPAAALVPLAVPAVAAAAPEAAARKAPRRARSPAPMKVSEDDLQISCFQWIELMRPAHPILEWIIHVPNGGKRPRGAAGKLKAMGVKPGVLDVLLPLPFNGWSGLAIEMKVGSNKTTEQQDDWLQVFEASGYYTAVCYTLEDFMSHVGRFLAWACPHSTSYAAARQAAYLVGRRAQSAG</sequence>
<keyword evidence="2" id="KW-0540">Nuclease</keyword>
<protein>
    <submittedName>
        <fullName evidence="5">VRR-NUC domain-containing protein</fullName>
    </submittedName>
</protein>
<dbReference type="Gene3D" id="3.40.1350.10">
    <property type="match status" value="1"/>
</dbReference>
<dbReference type="RefSeq" id="WP_379719121.1">
    <property type="nucleotide sequence ID" value="NZ_JBHSMS010000026.1"/>
</dbReference>
<evidence type="ECO:0000256" key="3">
    <source>
        <dbReference type="ARBA" id="ARBA00022801"/>
    </source>
</evidence>
<dbReference type="InterPro" id="IPR011856">
    <property type="entry name" value="tRNA_endonuc-like_dom_sf"/>
</dbReference>
<gene>
    <name evidence="5" type="ORF">ACFPOU_07740</name>
</gene>
<organism evidence="5 6">
    <name type="scientific">Massilia jejuensis</name>
    <dbReference type="NCBI Taxonomy" id="648894"/>
    <lineage>
        <taxon>Bacteria</taxon>
        <taxon>Pseudomonadati</taxon>
        <taxon>Pseudomonadota</taxon>
        <taxon>Betaproteobacteria</taxon>
        <taxon>Burkholderiales</taxon>
        <taxon>Oxalobacteraceae</taxon>
        <taxon>Telluria group</taxon>
        <taxon>Massilia</taxon>
    </lineage>
</organism>
<accession>A0ABW0PEV0</accession>
<dbReference type="EMBL" id="JBHSMS010000026">
    <property type="protein sequence ID" value="MFC5511015.1"/>
    <property type="molecule type" value="Genomic_DNA"/>
</dbReference>
<evidence type="ECO:0000313" key="6">
    <source>
        <dbReference type="Proteomes" id="UP001596031"/>
    </source>
</evidence>
<dbReference type="InterPro" id="IPR014883">
    <property type="entry name" value="VRR_NUC"/>
</dbReference>
<dbReference type="Pfam" id="PF08774">
    <property type="entry name" value="VRR_NUC"/>
    <property type="match status" value="1"/>
</dbReference>
<evidence type="ECO:0000256" key="1">
    <source>
        <dbReference type="ARBA" id="ARBA00001946"/>
    </source>
</evidence>